<dbReference type="RefSeq" id="WP_282009862.1">
    <property type="nucleotide sequence ID" value="NZ_OX336137.1"/>
</dbReference>
<name>A0ABM9H9S1_9BACT</name>
<evidence type="ECO:0000313" key="13">
    <source>
        <dbReference type="Proteomes" id="UP001157733"/>
    </source>
</evidence>
<dbReference type="PANTHER" id="PTHR21708">
    <property type="entry name" value="PROBABLE 2-DEHYDROPANTOATE 2-REDUCTASE"/>
    <property type="match status" value="1"/>
</dbReference>
<gene>
    <name evidence="12" type="ORF">NSPWAT_0016</name>
</gene>
<protein>
    <recommendedName>
        <fullName evidence="4 9">2-dehydropantoate 2-reductase</fullName>
        <ecNumber evidence="3 9">1.1.1.169</ecNumber>
    </recommendedName>
    <alternativeName>
        <fullName evidence="7 9">Ketopantoate reductase</fullName>
    </alternativeName>
</protein>
<keyword evidence="13" id="KW-1185">Reference proteome</keyword>
<evidence type="ECO:0000256" key="1">
    <source>
        <dbReference type="ARBA" id="ARBA00004994"/>
    </source>
</evidence>
<evidence type="ECO:0000256" key="6">
    <source>
        <dbReference type="ARBA" id="ARBA00023002"/>
    </source>
</evidence>
<comment type="catalytic activity">
    <reaction evidence="8 9">
        <text>(R)-pantoate + NADP(+) = 2-dehydropantoate + NADPH + H(+)</text>
        <dbReference type="Rhea" id="RHEA:16233"/>
        <dbReference type="ChEBI" id="CHEBI:11561"/>
        <dbReference type="ChEBI" id="CHEBI:15378"/>
        <dbReference type="ChEBI" id="CHEBI:15980"/>
        <dbReference type="ChEBI" id="CHEBI:57783"/>
        <dbReference type="ChEBI" id="CHEBI:58349"/>
        <dbReference type="EC" id="1.1.1.169"/>
    </reaction>
</comment>
<evidence type="ECO:0000256" key="2">
    <source>
        <dbReference type="ARBA" id="ARBA00007870"/>
    </source>
</evidence>
<dbReference type="EC" id="1.1.1.169" evidence="3 9"/>
<keyword evidence="5 9" id="KW-0521">NADP</keyword>
<keyword evidence="6 9" id="KW-0560">Oxidoreductase</keyword>
<comment type="pathway">
    <text evidence="1 9">Cofactor biosynthesis; (R)-pantothenate biosynthesis; (R)-pantoate from 3-methyl-2-oxobutanoate: step 2/2.</text>
</comment>
<organism evidence="12 13">
    <name type="scientific">Nitrospina watsonii</name>
    <dbReference type="NCBI Taxonomy" id="1323948"/>
    <lineage>
        <taxon>Bacteria</taxon>
        <taxon>Pseudomonadati</taxon>
        <taxon>Nitrospinota/Tectimicrobiota group</taxon>
        <taxon>Nitrospinota</taxon>
        <taxon>Nitrospinia</taxon>
        <taxon>Nitrospinales</taxon>
        <taxon>Nitrospinaceae</taxon>
        <taxon>Nitrospina</taxon>
    </lineage>
</organism>
<dbReference type="InterPro" id="IPR013328">
    <property type="entry name" value="6PGD_dom2"/>
</dbReference>
<dbReference type="SUPFAM" id="SSF48179">
    <property type="entry name" value="6-phosphogluconate dehydrogenase C-terminal domain-like"/>
    <property type="match status" value="1"/>
</dbReference>
<evidence type="ECO:0000256" key="5">
    <source>
        <dbReference type="ARBA" id="ARBA00022857"/>
    </source>
</evidence>
<dbReference type="Pfam" id="PF08546">
    <property type="entry name" value="ApbA_C"/>
    <property type="match status" value="1"/>
</dbReference>
<keyword evidence="9" id="KW-0566">Pantothenate biosynthesis</keyword>
<dbReference type="InterPro" id="IPR051402">
    <property type="entry name" value="KPR-Related"/>
</dbReference>
<dbReference type="Pfam" id="PF02558">
    <property type="entry name" value="ApbA"/>
    <property type="match status" value="1"/>
</dbReference>
<dbReference type="InterPro" id="IPR013752">
    <property type="entry name" value="KPA_reductase"/>
</dbReference>
<evidence type="ECO:0000259" key="10">
    <source>
        <dbReference type="Pfam" id="PF02558"/>
    </source>
</evidence>
<comment type="function">
    <text evidence="9">Catalyzes the NADPH-dependent reduction of ketopantoate into pantoic acid.</text>
</comment>
<evidence type="ECO:0000259" key="11">
    <source>
        <dbReference type="Pfam" id="PF08546"/>
    </source>
</evidence>
<dbReference type="Gene3D" id="3.40.50.720">
    <property type="entry name" value="NAD(P)-binding Rossmann-like Domain"/>
    <property type="match status" value="1"/>
</dbReference>
<evidence type="ECO:0000256" key="3">
    <source>
        <dbReference type="ARBA" id="ARBA00013014"/>
    </source>
</evidence>
<sequence length="323" mass="35257">MKILIYGAGAVGLGIASCLMKTGHRVDLVGRAQTVEALCRNGLTRSGLFGEVHAPPSAFGAVASVTDLDETAYDFILVCTKSFDTASAAQDLASVAFIKDARTPLVLCQNGWGNAEIFAQHFPEERVKNARVITGFTRPAPHHVDITVHADTVHVGSLFQDAVSDLKPLSEAIDGGGLPSAVTKTVGRDLWAKMLYNCMLNGLSTLFDVPYGLLGESPDTRRLMDAIAREVFAVMQAAGYRTHWESADGYLDTFYKKQLPATYRHIPSMLQDLRAGKRTEIDALNGAVMKLGEQHGMPVPHNTQVYHLIRFAEARRELKTEKM</sequence>
<dbReference type="Proteomes" id="UP001157733">
    <property type="component" value="Chromosome"/>
</dbReference>
<dbReference type="SUPFAM" id="SSF51735">
    <property type="entry name" value="NAD(P)-binding Rossmann-fold domains"/>
    <property type="match status" value="1"/>
</dbReference>
<dbReference type="InterPro" id="IPR036291">
    <property type="entry name" value="NAD(P)-bd_dom_sf"/>
</dbReference>
<evidence type="ECO:0000256" key="8">
    <source>
        <dbReference type="ARBA" id="ARBA00048793"/>
    </source>
</evidence>
<dbReference type="Gene3D" id="1.10.1040.10">
    <property type="entry name" value="N-(1-d-carboxylethyl)-l-norvaline Dehydrogenase, domain 2"/>
    <property type="match status" value="1"/>
</dbReference>
<dbReference type="NCBIfam" id="TIGR00745">
    <property type="entry name" value="apbA_panE"/>
    <property type="match status" value="1"/>
</dbReference>
<comment type="similarity">
    <text evidence="2 9">Belongs to the ketopantoate reductase family.</text>
</comment>
<evidence type="ECO:0000256" key="4">
    <source>
        <dbReference type="ARBA" id="ARBA00019465"/>
    </source>
</evidence>
<evidence type="ECO:0000313" key="12">
    <source>
        <dbReference type="EMBL" id="CAI2716876.1"/>
    </source>
</evidence>
<evidence type="ECO:0000256" key="7">
    <source>
        <dbReference type="ARBA" id="ARBA00032024"/>
    </source>
</evidence>
<dbReference type="PANTHER" id="PTHR21708:SF26">
    <property type="entry name" value="2-DEHYDROPANTOATE 2-REDUCTASE"/>
    <property type="match status" value="1"/>
</dbReference>
<dbReference type="InterPro" id="IPR008927">
    <property type="entry name" value="6-PGluconate_DH-like_C_sf"/>
</dbReference>
<feature type="domain" description="Ketopantoate reductase C-terminal" evidence="11">
    <location>
        <begin position="188"/>
        <end position="312"/>
    </location>
</feature>
<feature type="domain" description="Ketopantoate reductase N-terminal" evidence="10">
    <location>
        <begin position="3"/>
        <end position="156"/>
    </location>
</feature>
<dbReference type="EMBL" id="OX336137">
    <property type="protein sequence ID" value="CAI2716876.1"/>
    <property type="molecule type" value="Genomic_DNA"/>
</dbReference>
<dbReference type="PROSITE" id="PS51257">
    <property type="entry name" value="PROKAR_LIPOPROTEIN"/>
    <property type="match status" value="1"/>
</dbReference>
<dbReference type="GO" id="GO:0008677">
    <property type="term" value="F:2-dehydropantoate 2-reductase activity"/>
    <property type="evidence" value="ECO:0007669"/>
    <property type="project" value="UniProtKB-EC"/>
</dbReference>
<reference evidence="12 13" key="1">
    <citation type="submission" date="2022-09" db="EMBL/GenBank/DDBJ databases">
        <authorList>
            <person name="Kop L."/>
        </authorList>
    </citation>
    <scope>NUCLEOTIDE SEQUENCE [LARGE SCALE GENOMIC DNA]</scope>
    <source>
        <strain evidence="12 13">347</strain>
    </source>
</reference>
<dbReference type="InterPro" id="IPR003710">
    <property type="entry name" value="ApbA"/>
</dbReference>
<accession>A0ABM9H9S1</accession>
<proteinExistence type="inferred from homology"/>
<dbReference type="InterPro" id="IPR013332">
    <property type="entry name" value="KPR_N"/>
</dbReference>
<evidence type="ECO:0000256" key="9">
    <source>
        <dbReference type="RuleBase" id="RU362068"/>
    </source>
</evidence>